<evidence type="ECO:0000313" key="3">
    <source>
        <dbReference type="Proteomes" id="UP000475862"/>
    </source>
</evidence>
<proteinExistence type="predicted"/>
<sequence>MVERGIPIEKLAIFFCFRIFFVDTYRIPIKDMLKRTIKNYRKNNNSTTLEELLLRFWQYYLENLFGEIHKQFKVVIKAVRFLAIKIISFHCSLLYALSPHYLYHCFFQNTSIRSLNVVCYSILNLLIKAGIIRVQMYNLKFNEFSKITLIVVKILIIFMNICIYTQKKKILSETKFAKLFNKYTSKTRYKLN</sequence>
<organism evidence="2 3">
    <name type="scientific">Aphis glycines</name>
    <name type="common">Soybean aphid</name>
    <dbReference type="NCBI Taxonomy" id="307491"/>
    <lineage>
        <taxon>Eukaryota</taxon>
        <taxon>Metazoa</taxon>
        <taxon>Ecdysozoa</taxon>
        <taxon>Arthropoda</taxon>
        <taxon>Hexapoda</taxon>
        <taxon>Insecta</taxon>
        <taxon>Pterygota</taxon>
        <taxon>Neoptera</taxon>
        <taxon>Paraneoptera</taxon>
        <taxon>Hemiptera</taxon>
        <taxon>Sternorrhyncha</taxon>
        <taxon>Aphidomorpha</taxon>
        <taxon>Aphidoidea</taxon>
        <taxon>Aphididae</taxon>
        <taxon>Aphidini</taxon>
        <taxon>Aphis</taxon>
        <taxon>Aphis</taxon>
    </lineage>
</organism>
<feature type="transmembrane region" description="Helical" evidence="1">
    <location>
        <begin position="78"/>
        <end position="98"/>
    </location>
</feature>
<evidence type="ECO:0000256" key="1">
    <source>
        <dbReference type="SAM" id="Phobius"/>
    </source>
</evidence>
<keyword evidence="1" id="KW-0812">Transmembrane</keyword>
<reference evidence="2 3" key="1">
    <citation type="submission" date="2019-08" db="EMBL/GenBank/DDBJ databases">
        <title>The genome of the soybean aphid Biotype 1, its phylome, world population structure and adaptation to the North American continent.</title>
        <authorList>
            <person name="Giordano R."/>
            <person name="Donthu R.K."/>
            <person name="Hernandez A.G."/>
            <person name="Wright C.L."/>
            <person name="Zimin A.V."/>
        </authorList>
    </citation>
    <scope>NUCLEOTIDE SEQUENCE [LARGE SCALE GENOMIC DNA]</scope>
    <source>
        <tissue evidence="2">Whole aphids</tissue>
    </source>
</reference>
<keyword evidence="1" id="KW-1133">Transmembrane helix</keyword>
<accession>A0A6G0U202</accession>
<protein>
    <submittedName>
        <fullName evidence="2">Uncharacterized protein</fullName>
    </submittedName>
</protein>
<dbReference type="EMBL" id="VYZN01000011">
    <property type="protein sequence ID" value="KAE9542266.1"/>
    <property type="molecule type" value="Genomic_DNA"/>
</dbReference>
<feature type="transmembrane region" description="Helical" evidence="1">
    <location>
        <begin position="110"/>
        <end position="127"/>
    </location>
</feature>
<gene>
    <name evidence="2" type="ORF">AGLY_003393</name>
</gene>
<name>A0A6G0U202_APHGL</name>
<keyword evidence="1" id="KW-0472">Membrane</keyword>
<evidence type="ECO:0000313" key="2">
    <source>
        <dbReference type="EMBL" id="KAE9542266.1"/>
    </source>
</evidence>
<dbReference type="Proteomes" id="UP000475862">
    <property type="component" value="Unassembled WGS sequence"/>
</dbReference>
<keyword evidence="3" id="KW-1185">Reference proteome</keyword>
<feature type="transmembrane region" description="Helical" evidence="1">
    <location>
        <begin position="147"/>
        <end position="166"/>
    </location>
</feature>
<comment type="caution">
    <text evidence="2">The sequence shown here is derived from an EMBL/GenBank/DDBJ whole genome shotgun (WGS) entry which is preliminary data.</text>
</comment>
<dbReference type="AlphaFoldDB" id="A0A6G0U202"/>